<dbReference type="EMBL" id="HBIO01011367">
    <property type="protein sequence ID" value="CAE0464000.1"/>
    <property type="molecule type" value="Transcribed_RNA"/>
</dbReference>
<accession>A0A6S8U1D2</accession>
<proteinExistence type="predicted"/>
<name>A0A6S8U1D2_9STRA</name>
<evidence type="ECO:0000313" key="2">
    <source>
        <dbReference type="EMBL" id="CAE0464001.1"/>
    </source>
</evidence>
<sequence>MYVPTVCTPCSTAGGHSTRSRWSMYSMMLLHFQFLSCLDHAYHEGSCLVSYHAMPCNAMPCHAMPCHALLLPTHRAFQTQLIFAKAESESPRNEAITFPLCTLPINTGNA</sequence>
<dbReference type="EMBL" id="HBIO01011368">
    <property type="protein sequence ID" value="CAE0464001.1"/>
    <property type="molecule type" value="Transcribed_RNA"/>
</dbReference>
<protein>
    <submittedName>
        <fullName evidence="1">Uncharacterized protein</fullName>
    </submittedName>
</protein>
<reference evidence="1" key="1">
    <citation type="submission" date="2021-01" db="EMBL/GenBank/DDBJ databases">
        <authorList>
            <person name="Corre E."/>
            <person name="Pelletier E."/>
            <person name="Niang G."/>
            <person name="Scheremetjew M."/>
            <person name="Finn R."/>
            <person name="Kale V."/>
            <person name="Holt S."/>
            <person name="Cochrane G."/>
            <person name="Meng A."/>
            <person name="Brown T."/>
            <person name="Cohen L."/>
        </authorList>
    </citation>
    <scope>NUCLEOTIDE SEQUENCE</scope>
    <source>
        <strain evidence="1">MM31A-1</strain>
    </source>
</reference>
<dbReference type="AlphaFoldDB" id="A0A6S8U1D2"/>
<organism evidence="1">
    <name type="scientific">Chaetoceros debilis</name>
    <dbReference type="NCBI Taxonomy" id="122233"/>
    <lineage>
        <taxon>Eukaryota</taxon>
        <taxon>Sar</taxon>
        <taxon>Stramenopiles</taxon>
        <taxon>Ochrophyta</taxon>
        <taxon>Bacillariophyta</taxon>
        <taxon>Coscinodiscophyceae</taxon>
        <taxon>Chaetocerotophycidae</taxon>
        <taxon>Chaetocerotales</taxon>
        <taxon>Chaetocerotaceae</taxon>
        <taxon>Chaetoceros</taxon>
    </lineage>
</organism>
<evidence type="ECO:0000313" key="1">
    <source>
        <dbReference type="EMBL" id="CAE0464000.1"/>
    </source>
</evidence>
<gene>
    <name evidence="1" type="ORF">CDEB00056_LOCUS8841</name>
    <name evidence="2" type="ORF">CDEB00056_LOCUS8842</name>
</gene>